<feature type="compositionally biased region" description="Acidic residues" evidence="3">
    <location>
        <begin position="636"/>
        <end position="652"/>
    </location>
</feature>
<dbReference type="InterPro" id="IPR023213">
    <property type="entry name" value="CAT-like_dom_sf"/>
</dbReference>
<dbReference type="Gene3D" id="3.30.559.10">
    <property type="entry name" value="Chloramphenicol acetyltransferase-like domain"/>
    <property type="match status" value="2"/>
</dbReference>
<evidence type="ECO:0000256" key="2">
    <source>
        <dbReference type="ARBA" id="ARBA00023315"/>
    </source>
</evidence>
<dbReference type="GO" id="GO:0016747">
    <property type="term" value="F:acyltransferase activity, transferring groups other than amino-acyl groups"/>
    <property type="evidence" value="ECO:0007669"/>
    <property type="project" value="UniProtKB-ARBA"/>
</dbReference>
<feature type="region of interest" description="Disordered" evidence="3">
    <location>
        <begin position="498"/>
        <end position="572"/>
    </location>
</feature>
<proteinExistence type="predicted"/>
<dbReference type="AlphaFoldDB" id="M8A0G7"/>
<evidence type="ECO:0000256" key="1">
    <source>
        <dbReference type="ARBA" id="ARBA00022679"/>
    </source>
</evidence>
<dbReference type="Pfam" id="PF02458">
    <property type="entry name" value="Transferase"/>
    <property type="match status" value="1"/>
</dbReference>
<dbReference type="eggNOG" id="ENOG502QPXT">
    <property type="taxonomic scope" value="Eukaryota"/>
</dbReference>
<keyword evidence="2" id="KW-0012">Acyltransferase</keyword>
<reference evidence="4" key="1">
    <citation type="journal article" date="2013" name="Nature">
        <title>Draft genome of the wheat A-genome progenitor Triticum urartu.</title>
        <authorList>
            <person name="Ling H.Q."/>
            <person name="Zhao S."/>
            <person name="Liu D."/>
            <person name="Wang J."/>
            <person name="Sun H."/>
            <person name="Zhang C."/>
            <person name="Fan H."/>
            <person name="Li D."/>
            <person name="Dong L."/>
            <person name="Tao Y."/>
            <person name="Gao C."/>
            <person name="Wu H."/>
            <person name="Li Y."/>
            <person name="Cui Y."/>
            <person name="Guo X."/>
            <person name="Zheng S."/>
            <person name="Wang B."/>
            <person name="Yu K."/>
            <person name="Liang Q."/>
            <person name="Yang W."/>
            <person name="Lou X."/>
            <person name="Chen J."/>
            <person name="Feng M."/>
            <person name="Jian J."/>
            <person name="Zhang X."/>
            <person name="Luo G."/>
            <person name="Jiang Y."/>
            <person name="Liu J."/>
            <person name="Wang Z."/>
            <person name="Sha Y."/>
            <person name="Zhang B."/>
            <person name="Wu H."/>
            <person name="Tang D."/>
            <person name="Shen Q."/>
            <person name="Xue P."/>
            <person name="Zou S."/>
            <person name="Wang X."/>
            <person name="Liu X."/>
            <person name="Wang F."/>
            <person name="Yang Y."/>
            <person name="An X."/>
            <person name="Dong Z."/>
            <person name="Zhang K."/>
            <person name="Zhang X."/>
            <person name="Luo M.C."/>
            <person name="Dvorak J."/>
            <person name="Tong Y."/>
            <person name="Wang J."/>
            <person name="Yang H."/>
            <person name="Li Z."/>
            <person name="Wang D."/>
            <person name="Zhang A."/>
            <person name="Wang J."/>
        </authorList>
    </citation>
    <scope>NUCLEOTIDE SEQUENCE</scope>
</reference>
<keyword evidence="1 4" id="KW-0808">Transferase</keyword>
<evidence type="ECO:0000256" key="3">
    <source>
        <dbReference type="SAM" id="MobiDB-lite"/>
    </source>
</evidence>
<accession>M8A0G7</accession>
<evidence type="ECO:0000313" key="4">
    <source>
        <dbReference type="EMBL" id="EMS58095.1"/>
    </source>
</evidence>
<dbReference type="STRING" id="4572.M8A0G7"/>
<dbReference type="OMA" id="PLAGHVC"/>
<feature type="compositionally biased region" description="Polar residues" evidence="3">
    <location>
        <begin position="654"/>
        <end position="664"/>
    </location>
</feature>
<name>M8A0G7_TRIUA</name>
<protein>
    <submittedName>
        <fullName evidence="4">Agmatine coumaroyltransferase</fullName>
    </submittedName>
</protein>
<feature type="compositionally biased region" description="Gly residues" evidence="3">
    <location>
        <begin position="540"/>
        <end position="556"/>
    </location>
</feature>
<dbReference type="InterPro" id="IPR051504">
    <property type="entry name" value="Plant_metabolite_acyltrans"/>
</dbReference>
<sequence length="664" mass="71152">MGADSNLRVLHTALVTPSDDDLPPHSLPLTFFDVKWLRGPPVQRLFLYRLQDHHHHHASVQQLISDLRASLSKALNLFYPLAGHVCLAPDTNRYELFYQPGDGVSFTVAEYDADIDDLTSDGPVQVAMLAPLVPSLPKGRAVLALQATVLLGGRGLALGVTMHHTAGDDASSTHLLHTWAALCNGAVEMPPPPVLDHTLVADPRGLYHIYCQGMPSGGNEIEFVTTSVSSVPDDQLVATFTLSQEILTAIKDALAGEATRHGAPPRRCSSTLAAYSFIWSCYYRAKQEQEQSQAKTTHFLFSVDHRARLKPPLPATYFGNCSIPAIAVACHDQLTASGTGGLFRAFTAIANALEEVVGEGSQERWDGCGKRVMEAAKAGMMFVVGSPRFRVYQVDFGFGRPAKVVAVSGAMPGAMPVADARNGDGGVEGGEEGPEERGLEEHTQYALAANGIPFLLLCGLAHGRGGDRRIGPRAPEVAQVQRETLLFAPCLLRRRGQRGGGVAAARKQKTQREEEETTLEVKEGRFGRQARGPGELREAGGSGGAGIPGGGGGRAGEQGSSTAKLSRGAPASMRRVGVAGLEGFLVPMFELGLLCSSDSLDQRITMSNVVVRLKKIKWIRARREARIAAGLPPDIVDLEEEEQEDEEEEEGVGDTSNADLQAEQ</sequence>
<organism evidence="4">
    <name type="scientific">Triticum urartu</name>
    <name type="common">Red wild einkorn</name>
    <name type="synonym">Crithodium urartu</name>
    <dbReference type="NCBI Taxonomy" id="4572"/>
    <lineage>
        <taxon>Eukaryota</taxon>
        <taxon>Viridiplantae</taxon>
        <taxon>Streptophyta</taxon>
        <taxon>Embryophyta</taxon>
        <taxon>Tracheophyta</taxon>
        <taxon>Spermatophyta</taxon>
        <taxon>Magnoliopsida</taxon>
        <taxon>Liliopsida</taxon>
        <taxon>Poales</taxon>
        <taxon>Poaceae</taxon>
        <taxon>BOP clade</taxon>
        <taxon>Pooideae</taxon>
        <taxon>Triticodae</taxon>
        <taxon>Triticeae</taxon>
        <taxon>Triticinae</taxon>
        <taxon>Triticum</taxon>
    </lineage>
</organism>
<dbReference type="EMBL" id="KD136796">
    <property type="protein sequence ID" value="EMS58095.1"/>
    <property type="molecule type" value="Genomic_DNA"/>
</dbReference>
<dbReference type="PANTHER" id="PTHR31625">
    <property type="match status" value="1"/>
</dbReference>
<gene>
    <name evidence="4" type="ORF">TRIUR3_21625</name>
</gene>
<feature type="region of interest" description="Disordered" evidence="3">
    <location>
        <begin position="633"/>
        <end position="664"/>
    </location>
</feature>
<feature type="region of interest" description="Disordered" evidence="3">
    <location>
        <begin position="417"/>
        <end position="437"/>
    </location>
</feature>